<evidence type="ECO:0000313" key="1">
    <source>
        <dbReference type="EMBL" id="KIK79939.1"/>
    </source>
</evidence>
<name>A0A0D0DFT2_9AGAM</name>
<dbReference type="InParanoid" id="A0A0D0DFT2"/>
<organism evidence="1 2">
    <name type="scientific">Paxillus rubicundulus Ve08.2h10</name>
    <dbReference type="NCBI Taxonomy" id="930991"/>
    <lineage>
        <taxon>Eukaryota</taxon>
        <taxon>Fungi</taxon>
        <taxon>Dikarya</taxon>
        <taxon>Basidiomycota</taxon>
        <taxon>Agaricomycotina</taxon>
        <taxon>Agaricomycetes</taxon>
        <taxon>Agaricomycetidae</taxon>
        <taxon>Boletales</taxon>
        <taxon>Paxilineae</taxon>
        <taxon>Paxillaceae</taxon>
        <taxon>Paxillus</taxon>
    </lineage>
</organism>
<gene>
    <name evidence="1" type="ORF">PAXRUDRAFT_833839</name>
</gene>
<protein>
    <submittedName>
        <fullName evidence="1">Uncharacterized protein</fullName>
    </submittedName>
</protein>
<proteinExistence type="predicted"/>
<dbReference type="HOGENOM" id="CLU_3087866_0_0_1"/>
<sequence length="52" mass="6080">MFHKDLICEYRIDMTLGSSRVTDEEKTPPRCAPIRNRAKISLDFQKINEPKS</sequence>
<keyword evidence="2" id="KW-1185">Reference proteome</keyword>
<accession>A0A0D0DFT2</accession>
<reference evidence="1 2" key="1">
    <citation type="submission" date="2014-04" db="EMBL/GenBank/DDBJ databases">
        <authorList>
            <consortium name="DOE Joint Genome Institute"/>
            <person name="Kuo A."/>
            <person name="Kohler A."/>
            <person name="Jargeat P."/>
            <person name="Nagy L.G."/>
            <person name="Floudas D."/>
            <person name="Copeland A."/>
            <person name="Barry K.W."/>
            <person name="Cichocki N."/>
            <person name="Veneault-Fourrey C."/>
            <person name="LaButti K."/>
            <person name="Lindquist E.A."/>
            <person name="Lipzen A."/>
            <person name="Lundell T."/>
            <person name="Morin E."/>
            <person name="Murat C."/>
            <person name="Sun H."/>
            <person name="Tunlid A."/>
            <person name="Henrissat B."/>
            <person name="Grigoriev I.V."/>
            <person name="Hibbett D.S."/>
            <person name="Martin F."/>
            <person name="Nordberg H.P."/>
            <person name="Cantor M.N."/>
            <person name="Hua S.X."/>
        </authorList>
    </citation>
    <scope>NUCLEOTIDE SEQUENCE [LARGE SCALE GENOMIC DNA]</scope>
    <source>
        <strain evidence="1 2">Ve08.2h10</strain>
    </source>
</reference>
<evidence type="ECO:0000313" key="2">
    <source>
        <dbReference type="Proteomes" id="UP000054538"/>
    </source>
</evidence>
<dbReference type="Proteomes" id="UP000054538">
    <property type="component" value="Unassembled WGS sequence"/>
</dbReference>
<dbReference type="EMBL" id="KN826143">
    <property type="protein sequence ID" value="KIK79939.1"/>
    <property type="molecule type" value="Genomic_DNA"/>
</dbReference>
<reference evidence="2" key="2">
    <citation type="submission" date="2015-01" db="EMBL/GenBank/DDBJ databases">
        <title>Evolutionary Origins and Diversification of the Mycorrhizal Mutualists.</title>
        <authorList>
            <consortium name="DOE Joint Genome Institute"/>
            <consortium name="Mycorrhizal Genomics Consortium"/>
            <person name="Kohler A."/>
            <person name="Kuo A."/>
            <person name="Nagy L.G."/>
            <person name="Floudas D."/>
            <person name="Copeland A."/>
            <person name="Barry K.W."/>
            <person name="Cichocki N."/>
            <person name="Veneault-Fourrey C."/>
            <person name="LaButti K."/>
            <person name="Lindquist E.A."/>
            <person name="Lipzen A."/>
            <person name="Lundell T."/>
            <person name="Morin E."/>
            <person name="Murat C."/>
            <person name="Riley R."/>
            <person name="Ohm R."/>
            <person name="Sun H."/>
            <person name="Tunlid A."/>
            <person name="Henrissat B."/>
            <person name="Grigoriev I.V."/>
            <person name="Hibbett D.S."/>
            <person name="Martin F."/>
        </authorList>
    </citation>
    <scope>NUCLEOTIDE SEQUENCE [LARGE SCALE GENOMIC DNA]</scope>
    <source>
        <strain evidence="2">Ve08.2h10</strain>
    </source>
</reference>
<dbReference type="AlphaFoldDB" id="A0A0D0DFT2"/>